<name>A0A1I5EN02_9HYPH</name>
<keyword evidence="2" id="KW-1185">Reference proteome</keyword>
<organism evidence="1 2">
    <name type="scientific">Cohaesibacter marisflavi</name>
    <dbReference type="NCBI Taxonomy" id="655353"/>
    <lineage>
        <taxon>Bacteria</taxon>
        <taxon>Pseudomonadati</taxon>
        <taxon>Pseudomonadota</taxon>
        <taxon>Alphaproteobacteria</taxon>
        <taxon>Hyphomicrobiales</taxon>
        <taxon>Cohaesibacteraceae</taxon>
    </lineage>
</organism>
<reference evidence="1 2" key="1">
    <citation type="submission" date="2016-10" db="EMBL/GenBank/DDBJ databases">
        <authorList>
            <person name="de Groot N.N."/>
        </authorList>
    </citation>
    <scope>NUCLEOTIDE SEQUENCE [LARGE SCALE GENOMIC DNA]</scope>
    <source>
        <strain evidence="1 2">CGMCC 1.9157</strain>
    </source>
</reference>
<sequence>MKPRASIRPWVPLGDPSVHFGNVEYGLGGRAKTEDIAKKLILFLEQLSPPVINKDRAKLRAAQAAPLQSALAMEPLQWSP</sequence>
<proteinExistence type="predicted"/>
<gene>
    <name evidence="1" type="ORF">SAMN04488056_103256</name>
</gene>
<dbReference type="Proteomes" id="UP000199236">
    <property type="component" value="Unassembled WGS sequence"/>
</dbReference>
<dbReference type="EMBL" id="FOVR01000003">
    <property type="protein sequence ID" value="SFO12713.1"/>
    <property type="molecule type" value="Genomic_DNA"/>
</dbReference>
<dbReference type="AlphaFoldDB" id="A0A1I5EN02"/>
<evidence type="ECO:0000313" key="1">
    <source>
        <dbReference type="EMBL" id="SFO12713.1"/>
    </source>
</evidence>
<protein>
    <submittedName>
        <fullName evidence="1">Uncharacterized protein</fullName>
    </submittedName>
</protein>
<accession>A0A1I5EN02</accession>
<evidence type="ECO:0000313" key="2">
    <source>
        <dbReference type="Proteomes" id="UP000199236"/>
    </source>
</evidence>